<evidence type="ECO:0000313" key="3">
    <source>
        <dbReference type="Proteomes" id="UP000233551"/>
    </source>
</evidence>
<comment type="caution">
    <text evidence="2">The sequence shown here is derived from an EMBL/GenBank/DDBJ whole genome shotgun (WGS) entry which is preliminary data.</text>
</comment>
<feature type="region of interest" description="Disordered" evidence="1">
    <location>
        <begin position="1"/>
        <end position="134"/>
    </location>
</feature>
<keyword evidence="3" id="KW-1185">Reference proteome</keyword>
<feature type="compositionally biased region" description="Polar residues" evidence="1">
    <location>
        <begin position="64"/>
        <end position="98"/>
    </location>
</feature>
<dbReference type="EMBL" id="PGOL01001859">
    <property type="protein sequence ID" value="PKI53389.1"/>
    <property type="molecule type" value="Genomic_DNA"/>
</dbReference>
<sequence>MAPNRPDWNTGQTRLAQVGSDVATEAPDGILRKGRRPWGVSTPFWPTGFPRKDSRPKPGALFITRQSEQTAPQNGPTDTQGPSRSGNKLQMTIRNSTRLPEGRFSSHGRLPASLRGASTKNRDHDGPRAPHNEP</sequence>
<gene>
    <name evidence="2" type="ORF">CRG98_026229</name>
</gene>
<proteinExistence type="predicted"/>
<dbReference type="Proteomes" id="UP000233551">
    <property type="component" value="Unassembled WGS sequence"/>
</dbReference>
<name>A0A2I0JAV7_PUNGR</name>
<protein>
    <submittedName>
        <fullName evidence="2">Uncharacterized protein</fullName>
    </submittedName>
</protein>
<dbReference type="AlphaFoldDB" id="A0A2I0JAV7"/>
<accession>A0A2I0JAV7</accession>
<organism evidence="2 3">
    <name type="scientific">Punica granatum</name>
    <name type="common">Pomegranate</name>
    <dbReference type="NCBI Taxonomy" id="22663"/>
    <lineage>
        <taxon>Eukaryota</taxon>
        <taxon>Viridiplantae</taxon>
        <taxon>Streptophyta</taxon>
        <taxon>Embryophyta</taxon>
        <taxon>Tracheophyta</taxon>
        <taxon>Spermatophyta</taxon>
        <taxon>Magnoliopsida</taxon>
        <taxon>eudicotyledons</taxon>
        <taxon>Gunneridae</taxon>
        <taxon>Pentapetalae</taxon>
        <taxon>rosids</taxon>
        <taxon>malvids</taxon>
        <taxon>Myrtales</taxon>
        <taxon>Lythraceae</taxon>
        <taxon>Punica</taxon>
    </lineage>
</organism>
<feature type="compositionally biased region" description="Basic and acidic residues" evidence="1">
    <location>
        <begin position="120"/>
        <end position="134"/>
    </location>
</feature>
<evidence type="ECO:0000313" key="2">
    <source>
        <dbReference type="EMBL" id="PKI53389.1"/>
    </source>
</evidence>
<reference evidence="2 3" key="1">
    <citation type="submission" date="2017-11" db="EMBL/GenBank/DDBJ databases">
        <title>De-novo sequencing of pomegranate (Punica granatum L.) genome.</title>
        <authorList>
            <person name="Akparov Z."/>
            <person name="Amiraslanov A."/>
            <person name="Hajiyeva S."/>
            <person name="Abbasov M."/>
            <person name="Kaur K."/>
            <person name="Hamwieh A."/>
            <person name="Solovyev V."/>
            <person name="Salamov A."/>
            <person name="Braich B."/>
            <person name="Kosarev P."/>
            <person name="Mahmoud A."/>
            <person name="Hajiyev E."/>
            <person name="Babayeva S."/>
            <person name="Izzatullayeva V."/>
            <person name="Mammadov A."/>
            <person name="Mammadov A."/>
            <person name="Sharifova S."/>
            <person name="Ojaghi J."/>
            <person name="Eynullazada K."/>
            <person name="Bayramov B."/>
            <person name="Abdulazimova A."/>
            <person name="Shahmuradov I."/>
        </authorList>
    </citation>
    <scope>NUCLEOTIDE SEQUENCE [LARGE SCALE GENOMIC DNA]</scope>
    <source>
        <strain evidence="3">cv. AG2017</strain>
        <tissue evidence="2">Leaf</tissue>
    </source>
</reference>
<evidence type="ECO:0000256" key="1">
    <source>
        <dbReference type="SAM" id="MobiDB-lite"/>
    </source>
</evidence>